<reference evidence="1 2" key="1">
    <citation type="journal article" date="2013" name="Genome Biol.">
        <title>Draft genome of the mountain pine beetle, Dendroctonus ponderosae Hopkins, a major forest pest.</title>
        <authorList>
            <person name="Keeling C.I."/>
            <person name="Yuen M.M."/>
            <person name="Liao N.Y."/>
            <person name="Docking T.R."/>
            <person name="Chan S.K."/>
            <person name="Taylor G.A."/>
            <person name="Palmquist D.L."/>
            <person name="Jackman S.D."/>
            <person name="Nguyen A."/>
            <person name="Li M."/>
            <person name="Henderson H."/>
            <person name="Janes J.K."/>
            <person name="Zhao Y."/>
            <person name="Pandoh P."/>
            <person name="Moore R."/>
            <person name="Sperling F.A."/>
            <person name="Huber D.P."/>
            <person name="Birol I."/>
            <person name="Jones S.J."/>
            <person name="Bohlmann J."/>
        </authorList>
    </citation>
    <scope>NUCLEOTIDE SEQUENCE</scope>
</reference>
<gene>
    <name evidence="1" type="ORF">D910_09458</name>
</gene>
<organism evidence="1 2">
    <name type="scientific">Dendroctonus ponderosae</name>
    <name type="common">Mountain pine beetle</name>
    <dbReference type="NCBI Taxonomy" id="77166"/>
    <lineage>
        <taxon>Eukaryota</taxon>
        <taxon>Metazoa</taxon>
        <taxon>Ecdysozoa</taxon>
        <taxon>Arthropoda</taxon>
        <taxon>Hexapoda</taxon>
        <taxon>Insecta</taxon>
        <taxon>Pterygota</taxon>
        <taxon>Neoptera</taxon>
        <taxon>Endopterygota</taxon>
        <taxon>Coleoptera</taxon>
        <taxon>Polyphaga</taxon>
        <taxon>Cucujiformia</taxon>
        <taxon>Curculionidae</taxon>
        <taxon>Scolytinae</taxon>
        <taxon>Dendroctonus</taxon>
    </lineage>
</organism>
<dbReference type="AlphaFoldDB" id="U4UIE4"/>
<evidence type="ECO:0000313" key="2">
    <source>
        <dbReference type="Proteomes" id="UP000030742"/>
    </source>
</evidence>
<sequence length="85" mass="9693">MARHPYISPIPRRVIGSVGLLSREVPGVNMRRNSRNYSTDSLDLKRNSWDPGRRGSAGSWLEDPIWEQVKSYANDLMRQPNALAQ</sequence>
<dbReference type="Proteomes" id="UP000030742">
    <property type="component" value="Unassembled WGS sequence"/>
</dbReference>
<dbReference type="EMBL" id="KB632311">
    <property type="protein sequence ID" value="ERL92138.1"/>
    <property type="molecule type" value="Genomic_DNA"/>
</dbReference>
<protein>
    <submittedName>
        <fullName evidence="1">Uncharacterized protein</fullName>
    </submittedName>
</protein>
<evidence type="ECO:0000313" key="1">
    <source>
        <dbReference type="EMBL" id="ERL92138.1"/>
    </source>
</evidence>
<name>U4UIE4_DENPD</name>
<dbReference type="OrthoDB" id="187712at2759"/>
<proteinExistence type="predicted"/>
<accession>U4UIE4</accession>